<keyword evidence="5" id="KW-1185">Reference proteome</keyword>
<feature type="domain" description="Chorismate-utilising enzyme C-terminal" evidence="2">
    <location>
        <begin position="196"/>
        <end position="462"/>
    </location>
</feature>
<dbReference type="AlphaFoldDB" id="A0A8J2V3J6"/>
<feature type="domain" description="Anthranilate synthase component I N-terminal" evidence="3">
    <location>
        <begin position="14"/>
        <end position="151"/>
    </location>
</feature>
<evidence type="ECO:0000256" key="1">
    <source>
        <dbReference type="SAM" id="MobiDB-lite"/>
    </source>
</evidence>
<accession>A0A8J2V3J6</accession>
<dbReference type="InterPro" id="IPR015890">
    <property type="entry name" value="Chorismate_C"/>
</dbReference>
<comment type="caution">
    <text evidence="4">The sequence shown here is derived from an EMBL/GenBank/DDBJ whole genome shotgun (WGS) entry which is preliminary data.</text>
</comment>
<organism evidence="4 5">
    <name type="scientific">Aquisalinus flavus</name>
    <dbReference type="NCBI Taxonomy" id="1526572"/>
    <lineage>
        <taxon>Bacteria</taxon>
        <taxon>Pseudomonadati</taxon>
        <taxon>Pseudomonadota</taxon>
        <taxon>Alphaproteobacteria</taxon>
        <taxon>Parvularculales</taxon>
        <taxon>Parvularculaceae</taxon>
        <taxon>Aquisalinus</taxon>
    </lineage>
</organism>
<dbReference type="PANTHER" id="PTHR11236">
    <property type="entry name" value="AMINOBENZOATE/ANTHRANILATE SYNTHASE"/>
    <property type="match status" value="1"/>
</dbReference>
<dbReference type="RefSeq" id="WP_188158277.1">
    <property type="nucleotide sequence ID" value="NZ_BMGH01000001.1"/>
</dbReference>
<proteinExistence type="predicted"/>
<dbReference type="PRINTS" id="PR00095">
    <property type="entry name" value="ANTSNTHASEI"/>
</dbReference>
<dbReference type="InterPro" id="IPR006805">
    <property type="entry name" value="Anth_synth_I_N"/>
</dbReference>
<reference evidence="4" key="1">
    <citation type="journal article" date="2014" name="Int. J. Syst. Evol. Microbiol.">
        <title>Complete genome sequence of Corynebacterium casei LMG S-19264T (=DSM 44701T), isolated from a smear-ripened cheese.</title>
        <authorList>
            <consortium name="US DOE Joint Genome Institute (JGI-PGF)"/>
            <person name="Walter F."/>
            <person name="Albersmeier A."/>
            <person name="Kalinowski J."/>
            <person name="Ruckert C."/>
        </authorList>
    </citation>
    <scope>NUCLEOTIDE SEQUENCE</scope>
    <source>
        <strain evidence="4">CGMCC 1.12921</strain>
    </source>
</reference>
<dbReference type="Pfam" id="PF04715">
    <property type="entry name" value="Anth_synt_I_N"/>
    <property type="match status" value="1"/>
</dbReference>
<dbReference type="InterPro" id="IPR005801">
    <property type="entry name" value="ADC_synthase"/>
</dbReference>
<dbReference type="GO" id="GO:0000162">
    <property type="term" value="P:L-tryptophan biosynthetic process"/>
    <property type="evidence" value="ECO:0007669"/>
    <property type="project" value="TreeGrafter"/>
</dbReference>
<gene>
    <name evidence="4" type="primary">pabB</name>
    <name evidence="4" type="ORF">GCM10011342_23040</name>
</gene>
<dbReference type="PANTHER" id="PTHR11236:SF50">
    <property type="entry name" value="AMINODEOXYCHORISMATE SYNTHASE COMPONENT 1"/>
    <property type="match status" value="1"/>
</dbReference>
<sequence length="474" mass="51034">MIERDFPFTDHRTDPVAAFAPLAGQPFAHLLRGGAGAAHSWGGGQDILVAAPASTLVVRGGQVRIDGRDIGPASANDPLALLRDRLAMRRRERAVSSESGGFLSGAVGYLAYEMARYIEPVLSDLPPAPGRMPEMAVGFYDAAILFDRETGTAKLVALSEEAADRLQQTLEPGSTGTATTGQGGIRQPENTTRHDAEDFIAAVEACKARILDGSIFQANITRRLTATFRDADWRGLALPLFRCLHEASASPFGAMLQFEEGCVLSDSPEKFLEVRPQEDGFKAIAEPVKGTRRRRDDPAEDRAVIDDLLGDEKDRAENVMITDLVRNDLSRVCRDHSIREEAVCELQSFAGVHHLVSRVSGMVRDGLGAVDIVRASYPCGSITGAPKIRAMQVIADLEQQGRGVYCGAIGWFDDRGGAMVSVPIRTGVLEPSEAGAVLTYGTGGGITVLSDPQAEYQETIDKSGPFRRLTGDRQ</sequence>
<feature type="region of interest" description="Disordered" evidence="1">
    <location>
        <begin position="169"/>
        <end position="190"/>
    </location>
</feature>
<dbReference type="Gene3D" id="3.60.120.10">
    <property type="entry name" value="Anthranilate synthase"/>
    <property type="match status" value="1"/>
</dbReference>
<dbReference type="GO" id="GO:0046820">
    <property type="term" value="F:4-amino-4-deoxychorismate synthase activity"/>
    <property type="evidence" value="ECO:0007669"/>
    <property type="project" value="TreeGrafter"/>
</dbReference>
<evidence type="ECO:0000259" key="3">
    <source>
        <dbReference type="Pfam" id="PF04715"/>
    </source>
</evidence>
<name>A0A8J2V3J6_9PROT</name>
<dbReference type="SUPFAM" id="SSF56322">
    <property type="entry name" value="ADC synthase"/>
    <property type="match status" value="1"/>
</dbReference>
<dbReference type="EMBL" id="BMGH01000001">
    <property type="protein sequence ID" value="GGD13646.1"/>
    <property type="molecule type" value="Genomic_DNA"/>
</dbReference>
<evidence type="ECO:0000259" key="2">
    <source>
        <dbReference type="Pfam" id="PF00425"/>
    </source>
</evidence>
<dbReference type="Proteomes" id="UP000613582">
    <property type="component" value="Unassembled WGS sequence"/>
</dbReference>
<evidence type="ECO:0000313" key="5">
    <source>
        <dbReference type="Proteomes" id="UP000613582"/>
    </source>
</evidence>
<reference evidence="4" key="2">
    <citation type="submission" date="2020-09" db="EMBL/GenBank/DDBJ databases">
        <authorList>
            <person name="Sun Q."/>
            <person name="Zhou Y."/>
        </authorList>
    </citation>
    <scope>NUCLEOTIDE SEQUENCE</scope>
    <source>
        <strain evidence="4">CGMCC 1.12921</strain>
    </source>
</reference>
<protein>
    <submittedName>
        <fullName evidence="4">Aminodeoxychorismate synthase, component I</fullName>
    </submittedName>
</protein>
<dbReference type="InterPro" id="IPR019999">
    <property type="entry name" value="Anth_synth_I-like"/>
</dbReference>
<dbReference type="Pfam" id="PF00425">
    <property type="entry name" value="Chorismate_bind"/>
    <property type="match status" value="1"/>
</dbReference>
<evidence type="ECO:0000313" key="4">
    <source>
        <dbReference type="EMBL" id="GGD13646.1"/>
    </source>
</evidence>